<gene>
    <name evidence="1" type="ORF">GRFL_0373</name>
</gene>
<evidence type="ECO:0000313" key="2">
    <source>
        <dbReference type="Proteomes" id="UP000186230"/>
    </source>
</evidence>
<proteinExistence type="predicted"/>
<keyword evidence="2" id="KW-1185">Reference proteome</keyword>
<dbReference type="KEGG" id="gfl:GRFL_0373"/>
<reference evidence="1 2" key="1">
    <citation type="submission" date="2016-07" db="EMBL/GenBank/DDBJ databases">
        <title>Multi-omics approach to identify versatile polysaccharide utilization systems of a marine flavobacterium Gramella flava.</title>
        <authorList>
            <person name="Tang K."/>
        </authorList>
    </citation>
    <scope>NUCLEOTIDE SEQUENCE [LARGE SCALE GENOMIC DNA]</scope>
    <source>
        <strain evidence="1 2">JLT2011</strain>
    </source>
</reference>
<dbReference type="AlphaFoldDB" id="A0A1L7I0H4"/>
<dbReference type="EMBL" id="CP016359">
    <property type="protein sequence ID" value="APU67097.1"/>
    <property type="molecule type" value="Genomic_DNA"/>
</dbReference>
<dbReference type="RefSeq" id="WP_157492988.1">
    <property type="nucleotide sequence ID" value="NZ_AMRU01000013.1"/>
</dbReference>
<name>A0A1L7I0H4_9FLAO</name>
<sequence length="48" mass="5417">MKFGDKFGALFSLKTGEGPVNMVEIKFWIVPLSPLNYVSKETLKIKTL</sequence>
<dbReference type="Proteomes" id="UP000186230">
    <property type="component" value="Chromosome"/>
</dbReference>
<protein>
    <submittedName>
        <fullName evidence="1">Uncharacterized protein</fullName>
    </submittedName>
</protein>
<evidence type="ECO:0000313" key="1">
    <source>
        <dbReference type="EMBL" id="APU67097.1"/>
    </source>
</evidence>
<accession>A0A1L7I0H4</accession>
<organism evidence="1 2">
    <name type="scientific">Christiangramia flava JLT2011</name>
    <dbReference type="NCBI Taxonomy" id="1229726"/>
    <lineage>
        <taxon>Bacteria</taxon>
        <taxon>Pseudomonadati</taxon>
        <taxon>Bacteroidota</taxon>
        <taxon>Flavobacteriia</taxon>
        <taxon>Flavobacteriales</taxon>
        <taxon>Flavobacteriaceae</taxon>
        <taxon>Christiangramia</taxon>
    </lineage>
</organism>